<evidence type="ECO:0000256" key="4">
    <source>
        <dbReference type="SAM" id="MobiDB-lite"/>
    </source>
</evidence>
<dbReference type="RefSeq" id="WP_090263175.1">
    <property type="nucleotide sequence ID" value="NZ_FNDS01000005.1"/>
</dbReference>
<dbReference type="CDD" id="cd06170">
    <property type="entry name" value="LuxR_C_like"/>
    <property type="match status" value="1"/>
</dbReference>
<dbReference type="Proteomes" id="UP000199636">
    <property type="component" value="Unassembled WGS sequence"/>
</dbReference>
<evidence type="ECO:0000313" key="6">
    <source>
        <dbReference type="EMBL" id="SDI06608.1"/>
    </source>
</evidence>
<organism evidence="6 7">
    <name type="scientific">Pseudomonas panipatensis</name>
    <dbReference type="NCBI Taxonomy" id="428992"/>
    <lineage>
        <taxon>Bacteria</taxon>
        <taxon>Pseudomonadati</taxon>
        <taxon>Pseudomonadota</taxon>
        <taxon>Gammaproteobacteria</taxon>
        <taxon>Pseudomonadales</taxon>
        <taxon>Pseudomonadaceae</taxon>
        <taxon>Pseudomonas</taxon>
    </lineage>
</organism>
<name>A0A1G8HIX0_9PSED</name>
<sequence>METINAHGLVGHLGRGAAPRELECLLAVAAGMSSKEIARKLGVAPASVDKRLLSLTTKLGVIRRAQLVAEAFRRGLIVATGSPFPAGPNHQDETEHHGVLVA</sequence>
<dbReference type="PROSITE" id="PS00622">
    <property type="entry name" value="HTH_LUXR_1"/>
    <property type="match status" value="1"/>
</dbReference>
<dbReference type="AlphaFoldDB" id="A0A1G8HIX0"/>
<reference evidence="7" key="1">
    <citation type="submission" date="2016-10" db="EMBL/GenBank/DDBJ databases">
        <authorList>
            <person name="Varghese N."/>
            <person name="Submissions S."/>
        </authorList>
    </citation>
    <scope>NUCLEOTIDE SEQUENCE [LARGE SCALE GENOMIC DNA]</scope>
    <source>
        <strain evidence="7">CCM 7469</strain>
    </source>
</reference>
<dbReference type="SMART" id="SM00421">
    <property type="entry name" value="HTH_LUXR"/>
    <property type="match status" value="1"/>
</dbReference>
<evidence type="ECO:0000259" key="5">
    <source>
        <dbReference type="PROSITE" id="PS50043"/>
    </source>
</evidence>
<feature type="domain" description="HTH luxR-type" evidence="5">
    <location>
        <begin position="12"/>
        <end position="75"/>
    </location>
</feature>
<dbReference type="Pfam" id="PF00196">
    <property type="entry name" value="GerE"/>
    <property type="match status" value="1"/>
</dbReference>
<dbReference type="Gene3D" id="1.10.10.10">
    <property type="entry name" value="Winged helix-like DNA-binding domain superfamily/Winged helix DNA-binding domain"/>
    <property type="match status" value="1"/>
</dbReference>
<dbReference type="SUPFAM" id="SSF46894">
    <property type="entry name" value="C-terminal effector domain of the bipartite response regulators"/>
    <property type="match status" value="1"/>
</dbReference>
<dbReference type="GO" id="GO:0006355">
    <property type="term" value="P:regulation of DNA-templated transcription"/>
    <property type="evidence" value="ECO:0007669"/>
    <property type="project" value="InterPro"/>
</dbReference>
<evidence type="ECO:0000256" key="2">
    <source>
        <dbReference type="ARBA" id="ARBA00023125"/>
    </source>
</evidence>
<protein>
    <submittedName>
        <fullName evidence="6">Regulatory protein, luxR family</fullName>
    </submittedName>
</protein>
<dbReference type="GO" id="GO:0003677">
    <property type="term" value="F:DNA binding"/>
    <property type="evidence" value="ECO:0007669"/>
    <property type="project" value="UniProtKB-KW"/>
</dbReference>
<feature type="compositionally biased region" description="Basic and acidic residues" evidence="4">
    <location>
        <begin position="90"/>
        <end position="102"/>
    </location>
</feature>
<dbReference type="STRING" id="428992.SAMN05216272_105261"/>
<feature type="region of interest" description="Disordered" evidence="4">
    <location>
        <begin position="83"/>
        <end position="102"/>
    </location>
</feature>
<keyword evidence="3" id="KW-0804">Transcription</keyword>
<keyword evidence="7" id="KW-1185">Reference proteome</keyword>
<dbReference type="PANTHER" id="PTHR44688">
    <property type="entry name" value="DNA-BINDING TRANSCRIPTIONAL ACTIVATOR DEVR_DOSR"/>
    <property type="match status" value="1"/>
</dbReference>
<accession>A0A1G8HIX0</accession>
<keyword evidence="1" id="KW-0805">Transcription regulation</keyword>
<gene>
    <name evidence="6" type="ORF">SAMN05216272_105261</name>
</gene>
<dbReference type="InterPro" id="IPR036388">
    <property type="entry name" value="WH-like_DNA-bd_sf"/>
</dbReference>
<dbReference type="PANTHER" id="PTHR44688:SF16">
    <property type="entry name" value="DNA-BINDING TRANSCRIPTIONAL ACTIVATOR DEVR_DOSR"/>
    <property type="match status" value="1"/>
</dbReference>
<dbReference type="EMBL" id="FNDS01000005">
    <property type="protein sequence ID" value="SDI06608.1"/>
    <property type="molecule type" value="Genomic_DNA"/>
</dbReference>
<dbReference type="InterPro" id="IPR016032">
    <property type="entry name" value="Sig_transdc_resp-reg_C-effctor"/>
</dbReference>
<dbReference type="InterPro" id="IPR000792">
    <property type="entry name" value="Tscrpt_reg_LuxR_C"/>
</dbReference>
<evidence type="ECO:0000256" key="1">
    <source>
        <dbReference type="ARBA" id="ARBA00023015"/>
    </source>
</evidence>
<dbReference type="PRINTS" id="PR00038">
    <property type="entry name" value="HTHLUXR"/>
</dbReference>
<dbReference type="PROSITE" id="PS50043">
    <property type="entry name" value="HTH_LUXR_2"/>
    <property type="match status" value="1"/>
</dbReference>
<evidence type="ECO:0000256" key="3">
    <source>
        <dbReference type="ARBA" id="ARBA00023163"/>
    </source>
</evidence>
<dbReference type="OrthoDB" id="6896872at2"/>
<evidence type="ECO:0000313" key="7">
    <source>
        <dbReference type="Proteomes" id="UP000199636"/>
    </source>
</evidence>
<keyword evidence="2" id="KW-0238">DNA-binding</keyword>
<proteinExistence type="predicted"/>